<sequence length="128" mass="13727">MSHADLIEKLEALAGPDGTVNVDIHRACGQTFVMEYWSESDTTPRENLSMVPRYTASLDAAVALVERVLPSWEWQVGDDAHFGKYGAVYQSLSEGGAGLSEEDMVSAATPAIALLIATLKALQENSNG</sequence>
<dbReference type="RefSeq" id="WP_183261540.1">
    <property type="nucleotide sequence ID" value="NZ_BAAAVZ010000003.1"/>
</dbReference>
<proteinExistence type="predicted"/>
<accession>A0ABR6KYY0</accession>
<dbReference type="Proteomes" id="UP000539538">
    <property type="component" value="Unassembled WGS sequence"/>
</dbReference>
<evidence type="ECO:0000313" key="1">
    <source>
        <dbReference type="EMBL" id="MBB4649626.1"/>
    </source>
</evidence>
<comment type="caution">
    <text evidence="1">The sequence shown here is derived from an EMBL/GenBank/DDBJ whole genome shotgun (WGS) entry which is preliminary data.</text>
</comment>
<keyword evidence="2" id="KW-1185">Reference proteome</keyword>
<evidence type="ECO:0008006" key="3">
    <source>
        <dbReference type="Google" id="ProtNLM"/>
    </source>
</evidence>
<protein>
    <recommendedName>
        <fullName evidence="3">Phage ABA sandwich domain-containing protein</fullName>
    </recommendedName>
</protein>
<name>A0ABR6KYY0_9HYPH</name>
<evidence type="ECO:0000313" key="2">
    <source>
        <dbReference type="Proteomes" id="UP000539538"/>
    </source>
</evidence>
<dbReference type="EMBL" id="JACHOT010000001">
    <property type="protein sequence ID" value="MBB4649626.1"/>
    <property type="molecule type" value="Genomic_DNA"/>
</dbReference>
<organism evidence="1 2">
    <name type="scientific">Aminobacter niigataensis</name>
    <dbReference type="NCBI Taxonomy" id="83265"/>
    <lineage>
        <taxon>Bacteria</taxon>
        <taxon>Pseudomonadati</taxon>
        <taxon>Pseudomonadota</taxon>
        <taxon>Alphaproteobacteria</taxon>
        <taxon>Hyphomicrobiales</taxon>
        <taxon>Phyllobacteriaceae</taxon>
        <taxon>Aminobacter</taxon>
    </lineage>
</organism>
<gene>
    <name evidence="1" type="ORF">GGQ99_001348</name>
</gene>
<reference evidence="1 2" key="1">
    <citation type="submission" date="2020-08" db="EMBL/GenBank/DDBJ databases">
        <title>Genomic Encyclopedia of Type Strains, Phase IV (KMG-IV): sequencing the most valuable type-strain genomes for metagenomic binning, comparative biology and taxonomic classification.</title>
        <authorList>
            <person name="Goeker M."/>
        </authorList>
    </citation>
    <scope>NUCLEOTIDE SEQUENCE [LARGE SCALE GENOMIC DNA]</scope>
    <source>
        <strain evidence="1 2">DSM 7050</strain>
    </source>
</reference>